<keyword evidence="3" id="KW-1185">Reference proteome</keyword>
<proteinExistence type="predicted"/>
<accession>A0ABX0IW55</accession>
<gene>
    <name evidence="2" type="ORF">FIA58_018585</name>
</gene>
<dbReference type="EMBL" id="VEVQ02000017">
    <property type="protein sequence ID" value="NHN27693.1"/>
    <property type="molecule type" value="Genomic_DNA"/>
</dbReference>
<dbReference type="Pfam" id="PF04738">
    <property type="entry name" value="Lant_dehydr_N"/>
    <property type="match status" value="1"/>
</dbReference>
<reference evidence="3" key="1">
    <citation type="submission" date="2019-05" db="EMBL/GenBank/DDBJ databases">
        <title>Flavobacterium profundi sp. nov., isolated from a deep-sea seamount.</title>
        <authorList>
            <person name="Zhang D.-C."/>
        </authorList>
    </citation>
    <scope>NUCLEOTIDE SEQUENCE [LARGE SCALE GENOMIC DNA]</scope>
    <source>
        <strain evidence="3">EC11</strain>
    </source>
</reference>
<evidence type="ECO:0000313" key="3">
    <source>
        <dbReference type="Proteomes" id="UP000817854"/>
    </source>
</evidence>
<dbReference type="Proteomes" id="UP000817854">
    <property type="component" value="Unassembled WGS sequence"/>
</dbReference>
<evidence type="ECO:0000259" key="1">
    <source>
        <dbReference type="Pfam" id="PF04738"/>
    </source>
</evidence>
<evidence type="ECO:0000313" key="2">
    <source>
        <dbReference type="EMBL" id="NHN27693.1"/>
    </source>
</evidence>
<reference evidence="2 3" key="3">
    <citation type="submission" date="2020-02" db="EMBL/GenBank/DDBJ databases">
        <title>Flavobacterium profundi sp. nov., isolated from a deep-sea seamount.</title>
        <authorList>
            <person name="Zhang D.-C."/>
        </authorList>
    </citation>
    <scope>NUCLEOTIDE SEQUENCE [LARGE SCALE GENOMIC DNA]</scope>
    <source>
        <strain evidence="2 3">EC11</strain>
    </source>
</reference>
<reference evidence="2 3" key="2">
    <citation type="submission" date="2019-05" db="EMBL/GenBank/DDBJ databases">
        <authorList>
            <person name="Lianzixin W."/>
        </authorList>
    </citation>
    <scope>NUCLEOTIDE SEQUENCE [LARGE SCALE GENOMIC DNA]</scope>
    <source>
        <strain evidence="2 3">EC11</strain>
    </source>
</reference>
<organism evidence="2 3">
    <name type="scientific">Flavobacterium jejuense</name>
    <dbReference type="NCBI Taxonomy" id="1544455"/>
    <lineage>
        <taxon>Bacteria</taxon>
        <taxon>Pseudomonadati</taxon>
        <taxon>Bacteroidota</taxon>
        <taxon>Flavobacteriia</taxon>
        <taxon>Flavobacteriales</taxon>
        <taxon>Flavobacteriaceae</taxon>
        <taxon>Flavobacterium</taxon>
    </lineage>
</organism>
<name>A0ABX0IW55_9FLAO</name>
<feature type="domain" description="Lantibiotic dehydratase N-terminal" evidence="1">
    <location>
        <begin position="42"/>
        <end position="681"/>
    </location>
</feature>
<protein>
    <recommendedName>
        <fullName evidence="1">Lantibiotic dehydratase N-terminal domain-containing protein</fullName>
    </recommendedName>
</protein>
<sequence length="733" mass="86294">MNYKNFNKYIVRSPLFPLNTFFHLFGSEETDYNKIIEFIKKTEIQEAFFIASPDLFYEIQKLLNESNEIKEKDKDKLIKTIIKYISRLSCRSTPFGLFAGCGIGTFNKSNQIVLDESKKRRTTRLDMNFLVNLVTKVAKSDKIKVQLKYYPNTTLFELDKNYRYIEYFLEKNKRTHQTVSTEINYYLKKTIKLAKDGAPYKKLIENLKKFDIADEIAVNYINDLIENQILISELEPTVSSFDYLNDIINILKEKKNVDFILDSLITIKNKLLQLDSNYNNLIKDYNQIIEIIDTLDVSYNINTLFQVDVNLGFNKNTLDENIIKKLNNSFSFLEIIDNEKTNDKNINEFKTKFINRYGDEEIPLNLALDNELGIEYGIKPQIVNDLISDIVIEQKTEKLHILENSTYSPFLNKKILDAIENKATRIEITDSDLIHFNKIQKKLPHTISGFIQIIPVDKKIKIKLNSLGGSSAANLLARFCTSNTDIYKYVQEIIDKENYLENKTIAEVVHLPESRVGNILMRPNLRKYEIPYLAKSNLNQENQILTSDIYIKIKNNKIVLFSKKLKKEIIPRLTNAHNFHNTLLPVYKFLCDMQNYERKNHLSFNLGNIIKNYKYIPRIEYKDIIFSEATWILNKEEFTFLNESDDEKIKLFKILKKTRKIPDFVLLIEGDNKLLLNLKNKDFIFILLEKIKKYEITILTEFLFEKDCFIEDKKNNLYTNEFIISFFNDEQKN</sequence>
<dbReference type="InterPro" id="IPR006827">
    <property type="entry name" value="Lant_deHydtase_N"/>
</dbReference>
<dbReference type="RefSeq" id="WP_140964204.1">
    <property type="nucleotide sequence ID" value="NZ_VEVQ02000017.1"/>
</dbReference>
<comment type="caution">
    <text evidence="2">The sequence shown here is derived from an EMBL/GenBank/DDBJ whole genome shotgun (WGS) entry which is preliminary data.</text>
</comment>